<comment type="caution">
    <text evidence="1">The sequence shown here is derived from an EMBL/GenBank/DDBJ whole genome shotgun (WGS) entry which is preliminary data.</text>
</comment>
<dbReference type="OrthoDB" id="582170at2"/>
<dbReference type="Gene3D" id="3.40.50.2300">
    <property type="match status" value="1"/>
</dbReference>
<organism evidence="1 2">
    <name type="scientific">Microvirga aerophila</name>
    <dbReference type="NCBI Taxonomy" id="670291"/>
    <lineage>
        <taxon>Bacteria</taxon>
        <taxon>Pseudomonadati</taxon>
        <taxon>Pseudomonadota</taxon>
        <taxon>Alphaproteobacteria</taxon>
        <taxon>Hyphomicrobiales</taxon>
        <taxon>Methylobacteriaceae</taxon>
        <taxon>Microvirga</taxon>
    </lineage>
</organism>
<dbReference type="AlphaFoldDB" id="A0A512C4H4"/>
<dbReference type="InterPro" id="IPR011006">
    <property type="entry name" value="CheY-like_superfamily"/>
</dbReference>
<dbReference type="SUPFAM" id="SSF52172">
    <property type="entry name" value="CheY-like"/>
    <property type="match status" value="1"/>
</dbReference>
<proteinExistence type="predicted"/>
<accession>A0A512C4H4</accession>
<protein>
    <recommendedName>
        <fullName evidence="3">Response regulatory domain-containing protein</fullName>
    </recommendedName>
</protein>
<evidence type="ECO:0000313" key="2">
    <source>
        <dbReference type="Proteomes" id="UP000321085"/>
    </source>
</evidence>
<name>A0A512C4H4_9HYPH</name>
<keyword evidence="2" id="KW-1185">Reference proteome</keyword>
<gene>
    <name evidence="1" type="ORF">MAE02_68320</name>
</gene>
<evidence type="ECO:0008006" key="3">
    <source>
        <dbReference type="Google" id="ProtNLM"/>
    </source>
</evidence>
<sequence length="118" mass="12489">MTHTILVATSKSDLGSCLSSSIQDLGWAVVGPCRSNAQALDCLDAEAVDAAILDILLEDGSAFQLAAALHRAATPLVFFATFDPHRKLIHAEFPDRPGACRAAQLVDLLRAFGRADSV</sequence>
<dbReference type="EMBL" id="BJYU01000332">
    <property type="protein sequence ID" value="GEO19136.1"/>
    <property type="molecule type" value="Genomic_DNA"/>
</dbReference>
<dbReference type="RefSeq" id="WP_114188425.1">
    <property type="nucleotide sequence ID" value="NZ_BJYU01000332.1"/>
</dbReference>
<dbReference type="Proteomes" id="UP000321085">
    <property type="component" value="Unassembled WGS sequence"/>
</dbReference>
<evidence type="ECO:0000313" key="1">
    <source>
        <dbReference type="EMBL" id="GEO19136.1"/>
    </source>
</evidence>
<reference evidence="1 2" key="1">
    <citation type="submission" date="2019-07" db="EMBL/GenBank/DDBJ databases">
        <title>Whole genome shotgun sequence of Microvirga aerophila NBRC 106136.</title>
        <authorList>
            <person name="Hosoyama A."/>
            <person name="Uohara A."/>
            <person name="Ohji S."/>
            <person name="Ichikawa N."/>
        </authorList>
    </citation>
    <scope>NUCLEOTIDE SEQUENCE [LARGE SCALE GENOMIC DNA]</scope>
    <source>
        <strain evidence="1 2">NBRC 106136</strain>
    </source>
</reference>